<feature type="region of interest" description="Disordered" evidence="4">
    <location>
        <begin position="1"/>
        <end position="25"/>
    </location>
</feature>
<reference evidence="5 6" key="1">
    <citation type="journal article" date="2023" name="Plants (Basel)">
        <title>Bridging the Gap: Combining Genomics and Transcriptomics Approaches to Understand Stylosanthes scabra, an Orphan Legume from the Brazilian Caatinga.</title>
        <authorList>
            <person name="Ferreira-Neto J.R.C."/>
            <person name="da Silva M.D."/>
            <person name="Binneck E."/>
            <person name="de Melo N.F."/>
            <person name="da Silva R.H."/>
            <person name="de Melo A.L.T.M."/>
            <person name="Pandolfi V."/>
            <person name="Bustamante F.O."/>
            <person name="Brasileiro-Vidal A.C."/>
            <person name="Benko-Iseppon A.M."/>
        </authorList>
    </citation>
    <scope>NUCLEOTIDE SEQUENCE [LARGE SCALE GENOMIC DNA]</scope>
    <source>
        <tissue evidence="5">Leaves</tissue>
    </source>
</reference>
<evidence type="ECO:0000256" key="2">
    <source>
        <dbReference type="ARBA" id="ARBA00022679"/>
    </source>
</evidence>
<organism evidence="5 6">
    <name type="scientific">Stylosanthes scabra</name>
    <dbReference type="NCBI Taxonomy" id="79078"/>
    <lineage>
        <taxon>Eukaryota</taxon>
        <taxon>Viridiplantae</taxon>
        <taxon>Streptophyta</taxon>
        <taxon>Embryophyta</taxon>
        <taxon>Tracheophyta</taxon>
        <taxon>Spermatophyta</taxon>
        <taxon>Magnoliopsida</taxon>
        <taxon>eudicotyledons</taxon>
        <taxon>Gunneridae</taxon>
        <taxon>Pentapetalae</taxon>
        <taxon>rosids</taxon>
        <taxon>fabids</taxon>
        <taxon>Fabales</taxon>
        <taxon>Fabaceae</taxon>
        <taxon>Papilionoideae</taxon>
        <taxon>50 kb inversion clade</taxon>
        <taxon>dalbergioids sensu lato</taxon>
        <taxon>Dalbergieae</taxon>
        <taxon>Pterocarpus clade</taxon>
        <taxon>Stylosanthes</taxon>
    </lineage>
</organism>
<evidence type="ECO:0000313" key="5">
    <source>
        <dbReference type="EMBL" id="MED6122338.1"/>
    </source>
</evidence>
<dbReference type="PANTHER" id="PTHR44420">
    <property type="entry name" value="GLUTATHIONE S-TRANSFERASE DHAR2-RELATED"/>
    <property type="match status" value="1"/>
</dbReference>
<evidence type="ECO:0000256" key="1">
    <source>
        <dbReference type="ARBA" id="ARBA00012452"/>
    </source>
</evidence>
<dbReference type="InterPro" id="IPR036282">
    <property type="entry name" value="Glutathione-S-Trfase_C_sf"/>
</dbReference>
<dbReference type="EC" id="2.5.1.18" evidence="1"/>
<feature type="region of interest" description="Disordered" evidence="4">
    <location>
        <begin position="70"/>
        <end position="101"/>
    </location>
</feature>
<name>A0ABU6RE88_9FABA</name>
<keyword evidence="6" id="KW-1185">Reference proteome</keyword>
<gene>
    <name evidence="5" type="primary">DHAR1_2</name>
    <name evidence="5" type="ORF">PIB30_038818</name>
</gene>
<dbReference type="EMBL" id="JASCZI010030410">
    <property type="protein sequence ID" value="MED6122338.1"/>
    <property type="molecule type" value="Genomic_DNA"/>
</dbReference>
<proteinExistence type="predicted"/>
<sequence>MGILRQKRHSAVSQNAAKLTGRSEEAVEASPDVRFSKTLTPTAPAVFLPPEVVVATSFTAVAERTRRRRAHCISKSSSPLPLPPLTSHSSPPTPSVTRARPGARSVVVASPTPLCGLRFVVPVVVSAIRLLEVNCEGKVPVVKFEGKWMFDSDGPFVVGEKVTAVDLSLAPKLYYLVITLDHFKNWTISQDLPHVHNDTKTKALLLDGGMLNYFEKDSVWVIRQ</sequence>
<dbReference type="Proteomes" id="UP001341840">
    <property type="component" value="Unassembled WGS sequence"/>
</dbReference>
<evidence type="ECO:0000256" key="4">
    <source>
        <dbReference type="SAM" id="MobiDB-lite"/>
    </source>
</evidence>
<comment type="caution">
    <text evidence="5">The sequence shown here is derived from an EMBL/GenBank/DDBJ whole genome shotgun (WGS) entry which is preliminary data.</text>
</comment>
<dbReference type="SUPFAM" id="SSF47616">
    <property type="entry name" value="GST C-terminal domain-like"/>
    <property type="match status" value="1"/>
</dbReference>
<protein>
    <recommendedName>
        <fullName evidence="1">glutathione transferase</fullName>
        <ecNumber evidence="1">2.5.1.18</ecNumber>
    </recommendedName>
</protein>
<accession>A0ABU6RE88</accession>
<dbReference type="PANTHER" id="PTHR44420:SF2">
    <property type="entry name" value="GLUTATHIONE S-TRANSFERASE DHAR2-RELATED"/>
    <property type="match status" value="1"/>
</dbReference>
<dbReference type="InterPro" id="IPR044627">
    <property type="entry name" value="DHAR1/2/3/4"/>
</dbReference>
<evidence type="ECO:0000256" key="3">
    <source>
        <dbReference type="ARBA" id="ARBA00047960"/>
    </source>
</evidence>
<evidence type="ECO:0000313" key="6">
    <source>
        <dbReference type="Proteomes" id="UP001341840"/>
    </source>
</evidence>
<comment type="catalytic activity">
    <reaction evidence="3">
        <text>RX + glutathione = an S-substituted glutathione + a halide anion + H(+)</text>
        <dbReference type="Rhea" id="RHEA:16437"/>
        <dbReference type="ChEBI" id="CHEBI:15378"/>
        <dbReference type="ChEBI" id="CHEBI:16042"/>
        <dbReference type="ChEBI" id="CHEBI:17792"/>
        <dbReference type="ChEBI" id="CHEBI:57925"/>
        <dbReference type="ChEBI" id="CHEBI:90779"/>
        <dbReference type="EC" id="2.5.1.18"/>
    </reaction>
</comment>
<dbReference type="Gene3D" id="1.20.1050.10">
    <property type="match status" value="1"/>
</dbReference>
<keyword evidence="2" id="KW-0808">Transferase</keyword>
<feature type="compositionally biased region" description="Basic residues" evidence="4">
    <location>
        <begin position="1"/>
        <end position="10"/>
    </location>
</feature>